<evidence type="ECO:0000256" key="1">
    <source>
        <dbReference type="SAM" id="MobiDB-lite"/>
    </source>
</evidence>
<dbReference type="InterPro" id="IPR052340">
    <property type="entry name" value="RNase_Y/CdgJ"/>
</dbReference>
<dbReference type="Proteomes" id="UP000886689">
    <property type="component" value="Unassembled WGS sequence"/>
</dbReference>
<dbReference type="PANTHER" id="PTHR33525:SF4">
    <property type="entry name" value="CYCLIC DI-GMP PHOSPHODIESTERASE CDGJ"/>
    <property type="match status" value="1"/>
</dbReference>
<gene>
    <name evidence="3" type="ORF">IPL58_01450</name>
</gene>
<dbReference type="InterPro" id="IPR013976">
    <property type="entry name" value="HDOD"/>
</dbReference>
<dbReference type="SUPFAM" id="SSF109604">
    <property type="entry name" value="HD-domain/PDEase-like"/>
    <property type="match status" value="1"/>
</dbReference>
<sequence>MADSHRASIRQFIAPNTFFLISSPPAGEDWGAWQQAVEALKLAGGKLAVDDTAAAEKTALACADLCVLDFRGYALENFERLLRRLTRGETPQTVAVNGLSAWAEHRLCMDRRATSPPGGFASQPDEAESGERLNPSRLVLIEMLNLLRRDADIAEIAAVAKRDPVVAVKVLAMANTPILGLSAPVANIDQAMLVLGRATLYRWLSVSMFVPGPRRPRRVFARNGPLAGTFPRTRRSRPAQREACDELFLVGLFSLLDSLLGMPMARVVERMTLPPAVREVLVDSSGPYVRHLMLALAVEKGRFDHASRVADMLGASTKPMSKPRRGMPEPGPKLRSTPAGVTARRR</sequence>
<evidence type="ECO:0000313" key="3">
    <source>
        <dbReference type="EMBL" id="MBK8522899.1"/>
    </source>
</evidence>
<dbReference type="Pfam" id="PF08668">
    <property type="entry name" value="HDOD"/>
    <property type="match status" value="1"/>
</dbReference>
<accession>A0A9D7PRF8</accession>
<protein>
    <submittedName>
        <fullName evidence="3">HDOD domain-containing protein</fullName>
    </submittedName>
</protein>
<evidence type="ECO:0000313" key="4">
    <source>
        <dbReference type="Proteomes" id="UP000886689"/>
    </source>
</evidence>
<feature type="domain" description="HDOD" evidence="2">
    <location>
        <begin position="133"/>
        <end position="319"/>
    </location>
</feature>
<reference evidence="3" key="1">
    <citation type="submission" date="2020-10" db="EMBL/GenBank/DDBJ databases">
        <title>Connecting structure to function with the recovery of over 1000 high-quality activated sludge metagenome-assembled genomes encoding full-length rRNA genes using long-read sequencing.</title>
        <authorList>
            <person name="Singleton C.M."/>
            <person name="Petriglieri F."/>
            <person name="Kristensen J.M."/>
            <person name="Kirkegaard R.H."/>
            <person name="Michaelsen T.Y."/>
            <person name="Andersen M.H."/>
            <person name="Karst S.M."/>
            <person name="Dueholm M.S."/>
            <person name="Nielsen P.H."/>
            <person name="Albertsen M."/>
        </authorList>
    </citation>
    <scope>NUCLEOTIDE SEQUENCE</scope>
    <source>
        <strain evidence="3">Hirt_18-Q3-R61-65_BATAC.395</strain>
    </source>
</reference>
<dbReference type="PROSITE" id="PS51833">
    <property type="entry name" value="HDOD"/>
    <property type="match status" value="1"/>
</dbReference>
<dbReference type="AlphaFoldDB" id="A0A9D7PRF8"/>
<organism evidence="3 4">
    <name type="scientific">Candidatus Proximibacter danicus</name>
    <dbReference type="NCBI Taxonomy" id="2954365"/>
    <lineage>
        <taxon>Bacteria</taxon>
        <taxon>Pseudomonadati</taxon>
        <taxon>Pseudomonadota</taxon>
        <taxon>Betaproteobacteria</taxon>
        <taxon>Candidatus Proximibacter</taxon>
    </lineage>
</organism>
<comment type="caution">
    <text evidence="3">The sequence shown here is derived from an EMBL/GenBank/DDBJ whole genome shotgun (WGS) entry which is preliminary data.</text>
</comment>
<dbReference type="Gene3D" id="1.10.3210.10">
    <property type="entry name" value="Hypothetical protein af1432"/>
    <property type="match status" value="1"/>
</dbReference>
<dbReference type="PANTHER" id="PTHR33525">
    <property type="match status" value="1"/>
</dbReference>
<proteinExistence type="predicted"/>
<feature type="region of interest" description="Disordered" evidence="1">
    <location>
        <begin position="314"/>
        <end position="346"/>
    </location>
</feature>
<dbReference type="EMBL" id="JADJUC010000001">
    <property type="protein sequence ID" value="MBK8522899.1"/>
    <property type="molecule type" value="Genomic_DNA"/>
</dbReference>
<name>A0A9D7PRF8_9PROT</name>
<evidence type="ECO:0000259" key="2">
    <source>
        <dbReference type="PROSITE" id="PS51833"/>
    </source>
</evidence>